<reference evidence="3" key="1">
    <citation type="submission" date="2018-05" db="EMBL/GenBank/DDBJ databases">
        <authorList>
            <person name="Li X."/>
        </authorList>
    </citation>
    <scope>NUCLEOTIDE SEQUENCE [LARGE SCALE GENOMIC DNA]</scope>
    <source>
        <strain evidence="3">LX32</strain>
    </source>
</reference>
<sequence>MDIAPTAPPDDELGKWEIQLRKGGLGLAVLATLWEGRLYGLEMLRRLEAEAGLSVPEGTIYPLLNRMKAEGLVAAEWVEAAAGHPRKYYSLTDRGRARVRDMARAWTGFARGLQRLLAPLEGDRK</sequence>
<dbReference type="Pfam" id="PF03551">
    <property type="entry name" value="PadR"/>
    <property type="match status" value="1"/>
</dbReference>
<dbReference type="OrthoDB" id="3186544at2"/>
<dbReference type="InterPro" id="IPR036388">
    <property type="entry name" value="WH-like_DNA-bd_sf"/>
</dbReference>
<feature type="domain" description="Transcription regulator PadR N-terminal" evidence="1">
    <location>
        <begin position="29"/>
        <end position="100"/>
    </location>
</feature>
<dbReference type="AlphaFoldDB" id="A0A328AM39"/>
<dbReference type="PANTHER" id="PTHR33169">
    <property type="entry name" value="PADR-FAMILY TRANSCRIPTIONAL REGULATOR"/>
    <property type="match status" value="1"/>
</dbReference>
<name>A0A328AM39_9CAUL</name>
<evidence type="ECO:0000259" key="1">
    <source>
        <dbReference type="Pfam" id="PF03551"/>
    </source>
</evidence>
<dbReference type="InterPro" id="IPR052509">
    <property type="entry name" value="Metal_resp_DNA-bind_regulator"/>
</dbReference>
<protein>
    <submittedName>
        <fullName evidence="2">PadR family transcriptional regulator</fullName>
    </submittedName>
</protein>
<organism evidence="2 3">
    <name type="scientific">Phenylobacterium soli</name>
    <dbReference type="NCBI Taxonomy" id="2170551"/>
    <lineage>
        <taxon>Bacteria</taxon>
        <taxon>Pseudomonadati</taxon>
        <taxon>Pseudomonadota</taxon>
        <taxon>Alphaproteobacteria</taxon>
        <taxon>Caulobacterales</taxon>
        <taxon>Caulobacteraceae</taxon>
        <taxon>Phenylobacterium</taxon>
    </lineage>
</organism>
<evidence type="ECO:0000313" key="2">
    <source>
        <dbReference type="EMBL" id="RAK55056.1"/>
    </source>
</evidence>
<dbReference type="EMBL" id="QFYQ01000001">
    <property type="protein sequence ID" value="RAK55056.1"/>
    <property type="molecule type" value="Genomic_DNA"/>
</dbReference>
<proteinExistence type="predicted"/>
<dbReference type="RefSeq" id="WP_111528806.1">
    <property type="nucleotide sequence ID" value="NZ_QFYQ01000001.1"/>
</dbReference>
<gene>
    <name evidence="2" type="ORF">DJ017_11275</name>
</gene>
<dbReference type="InterPro" id="IPR005149">
    <property type="entry name" value="Tscrpt_reg_PadR_N"/>
</dbReference>
<accession>A0A328AM39</accession>
<dbReference type="Proteomes" id="UP000249254">
    <property type="component" value="Unassembled WGS sequence"/>
</dbReference>
<dbReference type="Gene3D" id="1.10.10.10">
    <property type="entry name" value="Winged helix-like DNA-binding domain superfamily/Winged helix DNA-binding domain"/>
    <property type="match status" value="1"/>
</dbReference>
<comment type="caution">
    <text evidence="2">The sequence shown here is derived from an EMBL/GenBank/DDBJ whole genome shotgun (WGS) entry which is preliminary data.</text>
</comment>
<dbReference type="SUPFAM" id="SSF46785">
    <property type="entry name" value="Winged helix' DNA-binding domain"/>
    <property type="match status" value="1"/>
</dbReference>
<keyword evidence="3" id="KW-1185">Reference proteome</keyword>
<evidence type="ECO:0000313" key="3">
    <source>
        <dbReference type="Proteomes" id="UP000249254"/>
    </source>
</evidence>
<dbReference type="InterPro" id="IPR036390">
    <property type="entry name" value="WH_DNA-bd_sf"/>
</dbReference>
<dbReference type="PANTHER" id="PTHR33169:SF14">
    <property type="entry name" value="TRANSCRIPTIONAL REGULATOR RV3488"/>
    <property type="match status" value="1"/>
</dbReference>